<dbReference type="AlphaFoldDB" id="A0AAW8CLL6"/>
<name>A0AAW8CLL6_9BURK</name>
<evidence type="ECO:0000313" key="1">
    <source>
        <dbReference type="EMBL" id="MDP9891249.1"/>
    </source>
</evidence>
<gene>
    <name evidence="1" type="ORF">J2W31_000345</name>
</gene>
<evidence type="ECO:0000313" key="2">
    <source>
        <dbReference type="Proteomes" id="UP001242045"/>
    </source>
</evidence>
<sequence>MEPIKVELREVNGQKKAVFTNVIPTAEQYDEMIEALGRTRGAIEPPVPADLPSGHAVTLHIEDAPRAEIGRELDGSSVLMLRHSRFGWLGFRFAEKSREWLIEGLIADAQNAQQKPNPQ</sequence>
<accession>A0AAW8CLL6</accession>
<dbReference type="Proteomes" id="UP001242045">
    <property type="component" value="Unassembled WGS sequence"/>
</dbReference>
<reference evidence="1" key="1">
    <citation type="submission" date="2023-07" db="EMBL/GenBank/DDBJ databases">
        <title>Sorghum-associated microbial communities from plants grown in Nebraska, USA.</title>
        <authorList>
            <person name="Schachtman D."/>
        </authorList>
    </citation>
    <scope>NUCLEOTIDE SEQUENCE</scope>
    <source>
        <strain evidence="1">DS3754</strain>
    </source>
</reference>
<organism evidence="1 2">
    <name type="scientific">Variovorax boronicumulans</name>
    <dbReference type="NCBI Taxonomy" id="436515"/>
    <lineage>
        <taxon>Bacteria</taxon>
        <taxon>Pseudomonadati</taxon>
        <taxon>Pseudomonadota</taxon>
        <taxon>Betaproteobacteria</taxon>
        <taxon>Burkholderiales</taxon>
        <taxon>Comamonadaceae</taxon>
        <taxon>Variovorax</taxon>
    </lineage>
</organism>
<proteinExistence type="predicted"/>
<dbReference type="EMBL" id="JAUSRD010000001">
    <property type="protein sequence ID" value="MDP9891249.1"/>
    <property type="molecule type" value="Genomic_DNA"/>
</dbReference>
<comment type="caution">
    <text evidence="1">The sequence shown here is derived from an EMBL/GenBank/DDBJ whole genome shotgun (WGS) entry which is preliminary data.</text>
</comment>
<dbReference type="RefSeq" id="WP_307683623.1">
    <property type="nucleotide sequence ID" value="NZ_JAUSRD010000001.1"/>
</dbReference>
<protein>
    <submittedName>
        <fullName evidence="1">Uncharacterized protein</fullName>
    </submittedName>
</protein>